<evidence type="ECO:0000313" key="8">
    <source>
        <dbReference type="Proteomes" id="UP000674416"/>
    </source>
</evidence>
<dbReference type="InterPro" id="IPR001123">
    <property type="entry name" value="LeuE-type"/>
</dbReference>
<reference evidence="7 8" key="1">
    <citation type="submission" date="2021-01" db="EMBL/GenBank/DDBJ databases">
        <title>Genomic Encyclopedia of Type Strains, Phase IV (KMG-IV): sequencing the most valuable type-strain genomes for metagenomic binning, comparative biology and taxonomic classification.</title>
        <authorList>
            <person name="Goeker M."/>
        </authorList>
    </citation>
    <scope>NUCLEOTIDE SEQUENCE [LARGE SCALE GENOMIC DNA]</scope>
    <source>
        <strain evidence="7 8">DSM 103394</strain>
    </source>
</reference>
<name>A0ABS4CUM9_9BACI</name>
<keyword evidence="2" id="KW-1003">Cell membrane</keyword>
<dbReference type="Pfam" id="PF01810">
    <property type="entry name" value="LysE"/>
    <property type="match status" value="1"/>
</dbReference>
<feature type="transmembrane region" description="Helical" evidence="6">
    <location>
        <begin position="34"/>
        <end position="60"/>
    </location>
</feature>
<feature type="transmembrane region" description="Helical" evidence="6">
    <location>
        <begin position="181"/>
        <end position="209"/>
    </location>
</feature>
<keyword evidence="5 6" id="KW-0472">Membrane</keyword>
<protein>
    <submittedName>
        <fullName evidence="7">Threonine/homoserine/homoserine lactone efflux protein</fullName>
    </submittedName>
</protein>
<dbReference type="Proteomes" id="UP000674416">
    <property type="component" value="Unassembled WGS sequence"/>
</dbReference>
<comment type="subcellular location">
    <subcellularLocation>
        <location evidence="1">Cell membrane</location>
        <topology evidence="1">Multi-pass membrane protein</topology>
    </subcellularLocation>
</comment>
<proteinExistence type="predicted"/>
<keyword evidence="3 6" id="KW-0812">Transmembrane</keyword>
<feature type="transmembrane region" description="Helical" evidence="6">
    <location>
        <begin position="115"/>
        <end position="136"/>
    </location>
</feature>
<evidence type="ECO:0000256" key="3">
    <source>
        <dbReference type="ARBA" id="ARBA00022692"/>
    </source>
</evidence>
<gene>
    <name evidence="7" type="ORF">JOC74_001719</name>
</gene>
<evidence type="ECO:0000313" key="7">
    <source>
        <dbReference type="EMBL" id="MBP1081226.1"/>
    </source>
</evidence>
<keyword evidence="8" id="KW-1185">Reference proteome</keyword>
<evidence type="ECO:0000256" key="6">
    <source>
        <dbReference type="SAM" id="Phobius"/>
    </source>
</evidence>
<dbReference type="EMBL" id="JAFDST010000002">
    <property type="protein sequence ID" value="MBP1081226.1"/>
    <property type="molecule type" value="Genomic_DNA"/>
</dbReference>
<evidence type="ECO:0000256" key="4">
    <source>
        <dbReference type="ARBA" id="ARBA00022989"/>
    </source>
</evidence>
<evidence type="ECO:0000256" key="1">
    <source>
        <dbReference type="ARBA" id="ARBA00004651"/>
    </source>
</evidence>
<feature type="transmembrane region" description="Helical" evidence="6">
    <location>
        <begin position="148"/>
        <end position="169"/>
    </location>
</feature>
<dbReference type="PANTHER" id="PTHR30086:SF6">
    <property type="entry name" value="AMINO ACID EFFLUX PROTEIN YCGF-RELATED"/>
    <property type="match status" value="1"/>
</dbReference>
<organism evidence="7 8">
    <name type="scientific">Bacillus capparidis</name>
    <dbReference type="NCBI Taxonomy" id="1840411"/>
    <lineage>
        <taxon>Bacteria</taxon>
        <taxon>Bacillati</taxon>
        <taxon>Bacillota</taxon>
        <taxon>Bacilli</taxon>
        <taxon>Bacillales</taxon>
        <taxon>Bacillaceae</taxon>
        <taxon>Bacillus</taxon>
    </lineage>
</organism>
<comment type="caution">
    <text evidence="7">The sequence shown here is derived from an EMBL/GenBank/DDBJ whole genome shotgun (WGS) entry which is preliminary data.</text>
</comment>
<feature type="transmembrane region" description="Helical" evidence="6">
    <location>
        <begin position="72"/>
        <end position="95"/>
    </location>
</feature>
<keyword evidence="4 6" id="KW-1133">Transmembrane helix</keyword>
<accession>A0ABS4CUM9</accession>
<evidence type="ECO:0000256" key="5">
    <source>
        <dbReference type="ARBA" id="ARBA00023136"/>
    </source>
</evidence>
<sequence length="210" mass="22718">MMGVFLSYMLLGISLAAPIGPVNAAQLNKGVKHGFFHAWIFGIGALLADVTYMMLVYFGVINFLDTSFMKAFLWLFGFFVLTYSGIEGLLGIGKFETSMRNEKKATFFKSLSSGFAMSISNPLTILFWLGIYGSVLAQTASVENTGQLVFYSAAIILGILTWDVTMAMIAGGARRLLASNVLTGITIVSSISMIAFGIYFAVQASILLFS</sequence>
<evidence type="ECO:0000256" key="2">
    <source>
        <dbReference type="ARBA" id="ARBA00022475"/>
    </source>
</evidence>
<dbReference type="PANTHER" id="PTHR30086">
    <property type="entry name" value="ARGININE EXPORTER PROTEIN ARGO"/>
    <property type="match status" value="1"/>
</dbReference>